<comment type="function">
    <text evidence="1 7">Catalyzes the hydrolysis of N-formyl-L-kynurenine to L-kynurenine, the second step in the kynurenine pathway of tryptophan degradation.</text>
</comment>
<comment type="cofactor">
    <cofactor evidence="7">
        <name>Zn(2+)</name>
        <dbReference type="ChEBI" id="CHEBI:29105"/>
    </cofactor>
    <text evidence="7">Binds 2 zinc ions per subunit.</text>
</comment>
<dbReference type="InterPro" id="IPR037175">
    <property type="entry name" value="KFase_sf"/>
</dbReference>
<keyword evidence="5 7" id="KW-0823">Tryptophan catabolism</keyword>
<evidence type="ECO:0000313" key="8">
    <source>
        <dbReference type="EMBL" id="MFC4410917.1"/>
    </source>
</evidence>
<proteinExistence type="inferred from homology"/>
<dbReference type="Gene3D" id="3.50.30.50">
    <property type="entry name" value="Putative cyclase"/>
    <property type="match status" value="1"/>
</dbReference>
<dbReference type="Pfam" id="PF04199">
    <property type="entry name" value="Cyclase"/>
    <property type="match status" value="1"/>
</dbReference>
<dbReference type="EMBL" id="JBHSEC010000019">
    <property type="protein sequence ID" value="MFC4410917.1"/>
    <property type="molecule type" value="Genomic_DNA"/>
</dbReference>
<dbReference type="InterPro" id="IPR007325">
    <property type="entry name" value="KFase/CYL"/>
</dbReference>
<comment type="pathway">
    <text evidence="7">Amino-acid degradation; L-tryptophan degradation via kynurenine pathway; L-kynurenine from L-tryptophan: step 2/2.</text>
</comment>
<keyword evidence="4 7" id="KW-0862">Zinc</keyword>
<feature type="binding site" evidence="7">
    <location>
        <position position="54"/>
    </location>
    <ligand>
        <name>Zn(2+)</name>
        <dbReference type="ChEBI" id="CHEBI:29105"/>
        <label>2</label>
    </ligand>
</feature>
<keyword evidence="9" id="KW-1185">Reference proteome</keyword>
<evidence type="ECO:0000256" key="7">
    <source>
        <dbReference type="HAMAP-Rule" id="MF_01969"/>
    </source>
</evidence>
<dbReference type="SUPFAM" id="SSF102198">
    <property type="entry name" value="Putative cyclase"/>
    <property type="match status" value="1"/>
</dbReference>
<protein>
    <recommendedName>
        <fullName evidence="7">Kynurenine formamidase</fullName>
        <shortName evidence="7">KFA</shortName>
        <shortName evidence="7">KFase</shortName>
        <ecNumber evidence="7">3.5.1.9</ecNumber>
    </recommendedName>
    <alternativeName>
        <fullName evidence="7">Arylformamidase</fullName>
    </alternativeName>
    <alternativeName>
        <fullName evidence="7">N-formylkynurenine formamidase</fullName>
        <shortName evidence="7">FKF</shortName>
    </alternativeName>
</protein>
<comment type="caution">
    <text evidence="8">The sequence shown here is derived from an EMBL/GenBank/DDBJ whole genome shotgun (WGS) entry which is preliminary data.</text>
</comment>
<organism evidence="8 9">
    <name type="scientific">Chungangia koreensis</name>
    <dbReference type="NCBI Taxonomy" id="752657"/>
    <lineage>
        <taxon>Bacteria</taxon>
        <taxon>Bacillati</taxon>
        <taxon>Bacillota</taxon>
        <taxon>Bacilli</taxon>
        <taxon>Lactobacillales</taxon>
        <taxon>Chungangia</taxon>
    </lineage>
</organism>
<feature type="binding site" evidence="7">
    <location>
        <position position="171"/>
    </location>
    <ligand>
        <name>Zn(2+)</name>
        <dbReference type="ChEBI" id="CHEBI:29105"/>
        <label>2</label>
    </ligand>
</feature>
<reference evidence="9" key="1">
    <citation type="journal article" date="2019" name="Int. J. Syst. Evol. Microbiol.">
        <title>The Global Catalogue of Microorganisms (GCM) 10K type strain sequencing project: providing services to taxonomists for standard genome sequencing and annotation.</title>
        <authorList>
            <consortium name="The Broad Institute Genomics Platform"/>
            <consortium name="The Broad Institute Genome Sequencing Center for Infectious Disease"/>
            <person name="Wu L."/>
            <person name="Ma J."/>
        </authorList>
    </citation>
    <scope>NUCLEOTIDE SEQUENCE [LARGE SCALE GENOMIC DNA]</scope>
    <source>
        <strain evidence="9">CCUG 59778</strain>
    </source>
</reference>
<feature type="binding site" evidence="7">
    <location>
        <position position="52"/>
    </location>
    <ligand>
        <name>Zn(2+)</name>
        <dbReference type="ChEBI" id="CHEBI:29105"/>
        <label>1</label>
    </ligand>
</feature>
<evidence type="ECO:0000256" key="4">
    <source>
        <dbReference type="ARBA" id="ARBA00022833"/>
    </source>
</evidence>
<feature type="binding site" evidence="7">
    <location>
        <position position="171"/>
    </location>
    <ligand>
        <name>Zn(2+)</name>
        <dbReference type="ChEBI" id="CHEBI:29105"/>
        <label>1</label>
    </ligand>
</feature>
<feature type="binding site" evidence="7">
    <location>
        <position position="48"/>
    </location>
    <ligand>
        <name>Zn(2+)</name>
        <dbReference type="ChEBI" id="CHEBI:29105"/>
        <label>1</label>
    </ligand>
</feature>
<dbReference type="NCBIfam" id="TIGR03035">
    <property type="entry name" value="trp_arylform"/>
    <property type="match status" value="1"/>
</dbReference>
<dbReference type="HAMAP" id="MF_01969">
    <property type="entry name" value="KynB"/>
    <property type="match status" value="1"/>
</dbReference>
<evidence type="ECO:0000256" key="1">
    <source>
        <dbReference type="ARBA" id="ARBA00002204"/>
    </source>
</evidence>
<comment type="similarity">
    <text evidence="7">Belongs to the Cyclase 1 superfamily. KynB family.</text>
</comment>
<keyword evidence="2 7" id="KW-0479">Metal-binding</keyword>
<accession>A0ABV8X974</accession>
<evidence type="ECO:0000256" key="5">
    <source>
        <dbReference type="ARBA" id="ARBA00023079"/>
    </source>
</evidence>
<evidence type="ECO:0000256" key="2">
    <source>
        <dbReference type="ARBA" id="ARBA00022723"/>
    </source>
</evidence>
<feature type="binding site" evidence="7">
    <location>
        <position position="54"/>
    </location>
    <ligand>
        <name>Zn(2+)</name>
        <dbReference type="ChEBI" id="CHEBI:29105"/>
        <label>1</label>
    </ligand>
</feature>
<dbReference type="PANTHER" id="PTHR31118:SF32">
    <property type="entry name" value="KYNURENINE FORMAMIDASE"/>
    <property type="match status" value="1"/>
</dbReference>
<dbReference type="Proteomes" id="UP001595817">
    <property type="component" value="Unassembled WGS sequence"/>
</dbReference>
<name>A0ABV8X974_9LACT</name>
<dbReference type="GO" id="GO:0004061">
    <property type="term" value="F:arylformamidase activity"/>
    <property type="evidence" value="ECO:0007669"/>
    <property type="project" value="UniProtKB-EC"/>
</dbReference>
<sequence>MSEWIDITQPLYTGMPSWPGDTPFEFGLSAAKAENGVVNIGKFTTTTHIGTHVDAPFHFDDEGKRIADLDIHLYIGRTMLLDVTGNSSVGRTELEQHELKGAERILLKMTGEGSPDKFPEIIPYLRPDIGPFLKEKGVKLIGIDVPSVDPLDSKTLDAHHSLHRNGVMILENIVLQDVEVGEYELVALPLRIVGADGSPVRAVIRKIGG</sequence>
<evidence type="ECO:0000313" key="9">
    <source>
        <dbReference type="Proteomes" id="UP001595817"/>
    </source>
</evidence>
<dbReference type="EC" id="3.5.1.9" evidence="7"/>
<dbReference type="RefSeq" id="WP_378155301.1">
    <property type="nucleotide sequence ID" value="NZ_JBHSEC010000019.1"/>
</dbReference>
<comment type="subunit">
    <text evidence="7">Homodimer.</text>
</comment>
<dbReference type="PANTHER" id="PTHR31118">
    <property type="entry name" value="CYCLASE-LIKE PROTEIN 2"/>
    <property type="match status" value="1"/>
</dbReference>
<gene>
    <name evidence="7 8" type="primary">kynB</name>
    <name evidence="8" type="ORF">ACFOZY_10860</name>
</gene>
<dbReference type="InterPro" id="IPR017484">
    <property type="entry name" value="Kynurenine_formamidase_bac"/>
</dbReference>
<keyword evidence="3 7" id="KW-0378">Hydrolase</keyword>
<feature type="active site" description="Proton donor/acceptor" evidence="7">
    <location>
        <position position="58"/>
    </location>
</feature>
<evidence type="ECO:0000256" key="6">
    <source>
        <dbReference type="ARBA" id="ARBA00048496"/>
    </source>
</evidence>
<feature type="binding site" evidence="7">
    <location>
        <position position="159"/>
    </location>
    <ligand>
        <name>Zn(2+)</name>
        <dbReference type="ChEBI" id="CHEBI:29105"/>
        <label>2</label>
    </ligand>
</feature>
<feature type="binding site" evidence="7">
    <location>
        <position position="18"/>
    </location>
    <ligand>
        <name>substrate</name>
    </ligand>
</feature>
<comment type="catalytic activity">
    <reaction evidence="6 7">
        <text>N-formyl-L-kynurenine + H2O = L-kynurenine + formate + H(+)</text>
        <dbReference type="Rhea" id="RHEA:13009"/>
        <dbReference type="ChEBI" id="CHEBI:15377"/>
        <dbReference type="ChEBI" id="CHEBI:15378"/>
        <dbReference type="ChEBI" id="CHEBI:15740"/>
        <dbReference type="ChEBI" id="CHEBI:57959"/>
        <dbReference type="ChEBI" id="CHEBI:58629"/>
        <dbReference type="EC" id="3.5.1.9"/>
    </reaction>
</comment>
<evidence type="ECO:0000256" key="3">
    <source>
        <dbReference type="ARBA" id="ARBA00022801"/>
    </source>
</evidence>